<reference evidence="1 2" key="1">
    <citation type="submission" date="2020-08" db="EMBL/GenBank/DDBJ databases">
        <title>Putative novel bacterial strains isolated from necrotic wheat leaf tissues caused by Xanthomonas translucens.</title>
        <authorList>
            <person name="Tambong J.T."/>
        </authorList>
    </citation>
    <scope>NUCLEOTIDE SEQUENCE [LARGE SCALE GENOMIC DNA]</scope>
    <source>
        <strain evidence="1 2">DOAB 1069</strain>
    </source>
</reference>
<comment type="caution">
    <text evidence="1">The sequence shown here is derived from an EMBL/GenBank/DDBJ whole genome shotgun (WGS) entry which is preliminary data.</text>
</comment>
<accession>A0ABR7ATX5</accession>
<name>A0ABR7ATX5_9PSED</name>
<sequence length="71" mass="7683">MIGKHAIELKQMLVAVYATAASMGIDIDELSEQAAADLGEEQVGLLDQFKPSAVDKSRYCCHLVKGNLAEF</sequence>
<keyword evidence="2" id="KW-1185">Reference proteome</keyword>
<dbReference type="Proteomes" id="UP000651852">
    <property type="component" value="Unassembled WGS sequence"/>
</dbReference>
<dbReference type="EMBL" id="JACONW010000002">
    <property type="protein sequence ID" value="MBC3948373.1"/>
    <property type="molecule type" value="Genomic_DNA"/>
</dbReference>
<evidence type="ECO:0000313" key="1">
    <source>
        <dbReference type="EMBL" id="MBC3948373.1"/>
    </source>
</evidence>
<gene>
    <name evidence="1" type="ORF">H8S59_01110</name>
</gene>
<organism evidence="1 2">
    <name type="scientific">Pseudomonas folii</name>
    <dbReference type="NCBI Taxonomy" id="2762593"/>
    <lineage>
        <taxon>Bacteria</taxon>
        <taxon>Pseudomonadati</taxon>
        <taxon>Pseudomonadota</taxon>
        <taxon>Gammaproteobacteria</taxon>
        <taxon>Pseudomonadales</taxon>
        <taxon>Pseudomonadaceae</taxon>
        <taxon>Pseudomonas</taxon>
    </lineage>
</organism>
<evidence type="ECO:0000313" key="2">
    <source>
        <dbReference type="Proteomes" id="UP000651852"/>
    </source>
</evidence>
<dbReference type="RefSeq" id="WP_095095815.1">
    <property type="nucleotide sequence ID" value="NZ_JACONW010000002.1"/>
</dbReference>
<proteinExistence type="predicted"/>
<protein>
    <submittedName>
        <fullName evidence="1">Uncharacterized protein</fullName>
    </submittedName>
</protein>